<name>A0A495IH28_9MICO</name>
<feature type="region of interest" description="Disordered" evidence="1">
    <location>
        <begin position="514"/>
        <end position="541"/>
    </location>
</feature>
<keyword evidence="3" id="KW-0378">Hydrolase</keyword>
<dbReference type="AlphaFoldDB" id="A0A495IH28"/>
<feature type="region of interest" description="Disordered" evidence="1">
    <location>
        <begin position="589"/>
        <end position="612"/>
    </location>
</feature>
<dbReference type="RefSeq" id="WP_121370124.1">
    <property type="nucleotide sequence ID" value="NZ_RBKS01000001.1"/>
</dbReference>
<dbReference type="Pfam" id="PF13625">
    <property type="entry name" value="Helicase_C_3"/>
    <property type="match status" value="1"/>
</dbReference>
<accession>A0A495IH28</accession>
<keyword evidence="3" id="KW-0547">Nucleotide-binding</keyword>
<protein>
    <submittedName>
        <fullName evidence="3">XPB/Ssl2-like helicase family protein</fullName>
    </submittedName>
</protein>
<evidence type="ECO:0000259" key="2">
    <source>
        <dbReference type="Pfam" id="PF13625"/>
    </source>
</evidence>
<dbReference type="OrthoDB" id="3415124at2"/>
<dbReference type="InterPro" id="IPR032830">
    <property type="entry name" value="XPB/Ssl2_N"/>
</dbReference>
<comment type="caution">
    <text evidence="3">The sequence shown here is derived from an EMBL/GenBank/DDBJ whole genome shotgun (WGS) entry which is preliminary data.</text>
</comment>
<dbReference type="Proteomes" id="UP000280008">
    <property type="component" value="Unassembled WGS sequence"/>
</dbReference>
<feature type="domain" description="Helicase XPB/Ssl2 N-terminal" evidence="2">
    <location>
        <begin position="346"/>
        <end position="484"/>
    </location>
</feature>
<dbReference type="EMBL" id="RBKS01000001">
    <property type="protein sequence ID" value="RKR75313.1"/>
    <property type="molecule type" value="Genomic_DNA"/>
</dbReference>
<evidence type="ECO:0000313" key="3">
    <source>
        <dbReference type="EMBL" id="RKR75313.1"/>
    </source>
</evidence>
<sequence>MASTLDLAGLLRSLSRDDLAVRVGERVVSRPAQVRDAFDLAEALLEPASVREALSRLDRVGLLLVQAAREPGDAAALLERAAPAFSVGAEQATAALERAAERLVLRLDPATGEASTFDAVGAVLDDDPALSLATLAGVLPPAVLEAVAPIGHGSQEQRGTERLYALVVEMAEIVRALEASPARELAKGGLALPESRRLAEAARIDVDDVMVLLGAAQNAGLARQGRDGWEPGPSADDWLALSWADRWSSIVDAWLASVRPEVRTVLDERAETSWREPLRAFTDWFFPAGSAWVPERLAVFAHTADLFGLTVEGRPTGVAAALLRGGREAARDLVAELMPSPITTVYLQHDLTAVAPGPLAPALDARLRSIADVESAGLAATYRISEAKLQSALIEGETAESLRDFLTGLSSTGIPQPVDYLLRETAQRHGRYRVAPFAPGSSPRTGDDEAVRFGAVSRLRADDPAYLDMVEVDQSLGPLGLRRLGPTTMVSRFDPETVYWALSEARYPIVVEGADGSPLRPPARRVPRRSAQPSTAPDARADMLDRVAEASGAGSDDTDRAWIARQLDAAVKARLTVVVTVAMPDGTTTELQMEPTGVGGGRVRGRDRKSDIERTLPLSSIVAVETPPR</sequence>
<evidence type="ECO:0000313" key="4">
    <source>
        <dbReference type="Proteomes" id="UP000280008"/>
    </source>
</evidence>
<gene>
    <name evidence="3" type="ORF">C8E83_2453</name>
</gene>
<keyword evidence="3" id="KW-0067">ATP-binding</keyword>
<keyword evidence="3" id="KW-0347">Helicase</keyword>
<evidence type="ECO:0000256" key="1">
    <source>
        <dbReference type="SAM" id="MobiDB-lite"/>
    </source>
</evidence>
<proteinExistence type="predicted"/>
<keyword evidence="4" id="KW-1185">Reference proteome</keyword>
<dbReference type="GO" id="GO:0004386">
    <property type="term" value="F:helicase activity"/>
    <property type="evidence" value="ECO:0007669"/>
    <property type="project" value="UniProtKB-KW"/>
</dbReference>
<reference evidence="3 4" key="1">
    <citation type="submission" date="2018-10" db="EMBL/GenBank/DDBJ databases">
        <title>Sequencing the genomes of 1000 actinobacteria strains.</title>
        <authorList>
            <person name="Klenk H.-P."/>
        </authorList>
    </citation>
    <scope>NUCLEOTIDE SEQUENCE [LARGE SCALE GENOMIC DNA]</scope>
    <source>
        <strain evidence="3 4">DSM 17894</strain>
    </source>
</reference>
<organism evidence="3 4">
    <name type="scientific">Frondihabitans australicus</name>
    <dbReference type="NCBI Taxonomy" id="386892"/>
    <lineage>
        <taxon>Bacteria</taxon>
        <taxon>Bacillati</taxon>
        <taxon>Actinomycetota</taxon>
        <taxon>Actinomycetes</taxon>
        <taxon>Micrococcales</taxon>
        <taxon>Microbacteriaceae</taxon>
        <taxon>Frondihabitans</taxon>
    </lineage>
</organism>